<evidence type="ECO:0000256" key="1">
    <source>
        <dbReference type="SAM" id="MobiDB-lite"/>
    </source>
</evidence>
<proteinExistence type="predicted"/>
<feature type="region of interest" description="Disordered" evidence="1">
    <location>
        <begin position="1"/>
        <end position="62"/>
    </location>
</feature>
<protein>
    <recommendedName>
        <fullName evidence="2">FAM194 C-terminal domain-containing protein</fullName>
    </recommendedName>
</protein>
<evidence type="ECO:0000313" key="4">
    <source>
        <dbReference type="Proteomes" id="UP000007635"/>
    </source>
</evidence>
<dbReference type="InterPro" id="IPR029281">
    <property type="entry name" value="FAM194_C"/>
</dbReference>
<accession>A0AAQ4Q7S7</accession>
<feature type="compositionally biased region" description="Basic and acidic residues" evidence="1">
    <location>
        <begin position="41"/>
        <end position="55"/>
    </location>
</feature>
<keyword evidence="4" id="KW-1185">Reference proteome</keyword>
<evidence type="ECO:0000259" key="2">
    <source>
        <dbReference type="Pfam" id="PF14977"/>
    </source>
</evidence>
<sequence length="490" mass="55345">MDSATTKPGVVNQQSSTEHLTKRVSDRGVDTRVSVDTQTDWGHEDDCSREHRETSKAPQKTLGLTCEHLRALQCSRYPEDGLQRQTHDESVPENMKSELETSPDNEVLDSLSEETPQNPAACQGETEGSLTNLDKIPSVSESSKESPQTVRNKKPRDTSDQRADPGPPKEARELSEIVLEGAAVITKETVTDRDQAMQKDQRLEGLEFERSSDCQTPEAGDEQVWANRLNRLLDDAWTPVDVVDFENIFSFNGNKYRHKRTRPLVEHYDNGQTFTVIFPDGTGQVRYPSGRLAVILTASPSADWCCVVVLADDLRPHVQAVFTTRGHGTCYHDSSCIWVNLTPWGGTYCSDTGALKKQWAWLDNRHHVHAPPYRALRLPLSPNLHIHVHSQEDIRVAFTRGKRSVRLNVGSKLKPDQDRDSTPPGPEMFQEYLQEKSAEIRVLLQNIRSILANRRAVSPRRVEDQLSRVSQMERRQLPVKPPAKKTPETR</sequence>
<dbReference type="Pfam" id="PF14977">
    <property type="entry name" value="FAM194"/>
    <property type="match status" value="1"/>
</dbReference>
<feature type="compositionally biased region" description="Basic and acidic residues" evidence="1">
    <location>
        <begin position="19"/>
        <end position="30"/>
    </location>
</feature>
<feature type="compositionally biased region" description="Polar residues" evidence="1">
    <location>
        <begin position="1"/>
        <end position="18"/>
    </location>
</feature>
<feature type="compositionally biased region" description="Basic and acidic residues" evidence="1">
    <location>
        <begin position="460"/>
        <end position="476"/>
    </location>
</feature>
<dbReference type="Ensembl" id="ENSGACT00000075280.1">
    <property type="protein sequence ID" value="ENSGACP00000047279.1"/>
    <property type="gene ID" value="ENSGACG00000025581.1"/>
</dbReference>
<organism evidence="3 4">
    <name type="scientific">Gasterosteus aculeatus aculeatus</name>
    <name type="common">three-spined stickleback</name>
    <dbReference type="NCBI Taxonomy" id="481459"/>
    <lineage>
        <taxon>Eukaryota</taxon>
        <taxon>Metazoa</taxon>
        <taxon>Chordata</taxon>
        <taxon>Craniata</taxon>
        <taxon>Vertebrata</taxon>
        <taxon>Euteleostomi</taxon>
        <taxon>Actinopterygii</taxon>
        <taxon>Neopterygii</taxon>
        <taxon>Teleostei</taxon>
        <taxon>Neoteleostei</taxon>
        <taxon>Acanthomorphata</taxon>
        <taxon>Eupercaria</taxon>
        <taxon>Perciformes</taxon>
        <taxon>Cottioidei</taxon>
        <taxon>Gasterosteales</taxon>
        <taxon>Gasterosteidae</taxon>
        <taxon>Gasterosteus</taxon>
    </lineage>
</organism>
<feature type="compositionally biased region" description="Basic and acidic residues" evidence="1">
    <location>
        <begin position="155"/>
        <end position="173"/>
    </location>
</feature>
<feature type="compositionally biased region" description="Basic and acidic residues" evidence="1">
    <location>
        <begin position="77"/>
        <end position="99"/>
    </location>
</feature>
<dbReference type="PANTHER" id="PTHR23093">
    <property type="entry name" value="SIMILAR TO CHROMOSOME 3 OPEN READING FRAME 20"/>
    <property type="match status" value="1"/>
</dbReference>
<feature type="compositionally biased region" description="Polar residues" evidence="1">
    <location>
        <begin position="139"/>
        <end position="150"/>
    </location>
</feature>
<dbReference type="GeneTree" id="ENSGT00940000153655"/>
<evidence type="ECO:0000313" key="3">
    <source>
        <dbReference type="Ensembl" id="ENSGACP00000047279.1"/>
    </source>
</evidence>
<feature type="domain" description="FAM194 C-terminal" evidence="2">
    <location>
        <begin position="264"/>
        <end position="451"/>
    </location>
</feature>
<feature type="region of interest" description="Disordered" evidence="1">
    <location>
        <begin position="456"/>
        <end position="490"/>
    </location>
</feature>
<reference evidence="3" key="3">
    <citation type="submission" date="2025-09" db="UniProtKB">
        <authorList>
            <consortium name="Ensembl"/>
        </authorList>
    </citation>
    <scope>IDENTIFICATION</scope>
</reference>
<dbReference type="AlphaFoldDB" id="A0AAQ4Q7S7"/>
<dbReference type="Proteomes" id="UP000007635">
    <property type="component" value="Chromosome XVI"/>
</dbReference>
<reference evidence="3 4" key="1">
    <citation type="journal article" date="2021" name="G3 (Bethesda)">
        <title>Improved contiguity of the threespine stickleback genome using long-read sequencing.</title>
        <authorList>
            <person name="Nath S."/>
            <person name="Shaw D.E."/>
            <person name="White M.A."/>
        </authorList>
    </citation>
    <scope>NUCLEOTIDE SEQUENCE [LARGE SCALE GENOMIC DNA]</scope>
    <source>
        <strain evidence="3 4">Lake Benthic</strain>
    </source>
</reference>
<feature type="compositionally biased region" description="Polar residues" evidence="1">
    <location>
        <begin position="113"/>
        <end position="132"/>
    </location>
</feature>
<dbReference type="PANTHER" id="PTHR23093:SF18">
    <property type="entry name" value="GLUTAMATE RICH 6"/>
    <property type="match status" value="1"/>
</dbReference>
<feature type="region of interest" description="Disordered" evidence="1">
    <location>
        <begin position="77"/>
        <end position="173"/>
    </location>
</feature>
<name>A0AAQ4Q7S7_GASAC</name>
<reference evidence="3" key="2">
    <citation type="submission" date="2025-08" db="UniProtKB">
        <authorList>
            <consortium name="Ensembl"/>
        </authorList>
    </citation>
    <scope>IDENTIFICATION</scope>
</reference>